<reference evidence="2" key="1">
    <citation type="submission" date="2016-05" db="EMBL/GenBank/DDBJ databases">
        <authorList>
            <person name="Lavstsen T."/>
            <person name="Jespersen J.S."/>
        </authorList>
    </citation>
    <scope>NUCLEOTIDE SEQUENCE</scope>
    <source>
        <tissue evidence="2">Brain</tissue>
    </source>
</reference>
<dbReference type="Gene3D" id="2.60.40.10">
    <property type="entry name" value="Immunoglobulins"/>
    <property type="match status" value="4"/>
</dbReference>
<feature type="domain" description="Fibronectin type-III" evidence="1">
    <location>
        <begin position="189"/>
        <end position="279"/>
    </location>
</feature>
<dbReference type="FunFam" id="2.60.40.10:FF:001030">
    <property type="entry name" value="Usherin"/>
    <property type="match status" value="1"/>
</dbReference>
<accession>A0A1A8CGD6</accession>
<dbReference type="EMBL" id="HADZ01014926">
    <property type="protein sequence ID" value="SBP78867.1"/>
    <property type="molecule type" value="Transcribed_RNA"/>
</dbReference>
<dbReference type="CDD" id="cd00063">
    <property type="entry name" value="FN3"/>
    <property type="match status" value="4"/>
</dbReference>
<sequence length="615" mass="67789">MQASPAGVWSSPRHLIINTSAVELYWDQPSQPNGYIVQYRLIRDGFTVFTGDHEDQSYTDIGLLPKQRYFYELEASTEGGSGVSDKYVVETPVSCPTGIPLPYDITLSAIKVTGPESVEITWRAPEFPNGIITGYELRRDGEVIYVGSETHYHDFTLVPSMEYSYVVIANNSRGAVSSEVATAKTHPSAPSGVGLPIVTPLKANQPNGRVLHYEVHRRPHASADANNTDDAATVVFRNVSMSYKDRGLQPYTLYQYQVWAVNSAGYAASPWVSGRTGPAPPEGVDPPIFLHVSATSAVVEIHPPAQPNGIVGLYRVFSLDHNTTTLTLLSEGTSLQQTLHDLRPFTQYWVGIEACTCYQCCSRGPLRELNTLAAAPANQPPPRLVTLTSRSVQMEWDEPLAPNGVIESLDSNLTVIWLDWTRTFSLNGYLKEYTVTESQLRVYTGFYSYLHIPRTSQKTLSFQVTCTTDSGSASTPTIRYSPATGLDPLEPIDSDKQGVSMSATPVYSELWFILLFALLGLTDTKIVSSSSHFGPMSVLRAPSPTDLNQAYSQHSLHGSVSQLIDRKTLMMEEGCWNNPMGHDSGLYLEDDDLVDTIKTLSSVKKEHAMFTDTHL</sequence>
<proteinExistence type="predicted"/>
<evidence type="ECO:0000313" key="2">
    <source>
        <dbReference type="EMBL" id="SBP78867.1"/>
    </source>
</evidence>
<dbReference type="InterPro" id="IPR036116">
    <property type="entry name" value="FN3_sf"/>
</dbReference>
<dbReference type="PROSITE" id="PS50853">
    <property type="entry name" value="FN3"/>
    <property type="match status" value="4"/>
</dbReference>
<organism evidence="2">
    <name type="scientific">Nothobranchius kadleci</name>
    <name type="common">African annual killifish</name>
    <dbReference type="NCBI Taxonomy" id="1051664"/>
    <lineage>
        <taxon>Eukaryota</taxon>
        <taxon>Metazoa</taxon>
        <taxon>Chordata</taxon>
        <taxon>Craniata</taxon>
        <taxon>Vertebrata</taxon>
        <taxon>Euteleostomi</taxon>
        <taxon>Actinopterygii</taxon>
        <taxon>Neopterygii</taxon>
        <taxon>Teleostei</taxon>
        <taxon>Neoteleostei</taxon>
        <taxon>Acanthomorphata</taxon>
        <taxon>Ovalentaria</taxon>
        <taxon>Atherinomorphae</taxon>
        <taxon>Cyprinodontiformes</taxon>
        <taxon>Nothobranchiidae</taxon>
        <taxon>Nothobranchius</taxon>
    </lineage>
</organism>
<feature type="domain" description="Fibronectin type-III" evidence="1">
    <location>
        <begin position="280"/>
        <end position="377"/>
    </location>
</feature>
<dbReference type="InterPro" id="IPR050713">
    <property type="entry name" value="RTP_Phos/Ushers"/>
</dbReference>
<feature type="domain" description="Fibronectin type-III" evidence="1">
    <location>
        <begin position="101"/>
        <end position="188"/>
    </location>
</feature>
<protein>
    <submittedName>
        <fullName evidence="2">Usher syndrome 2A (Autosomal recessive, mild)</fullName>
    </submittedName>
</protein>
<feature type="domain" description="Fibronectin type-III" evidence="1">
    <location>
        <begin position="8"/>
        <end position="94"/>
    </location>
</feature>
<name>A0A1A8CGD6_NOTKA</name>
<dbReference type="PANTHER" id="PTHR46957:SF7">
    <property type="entry name" value="USHERIN"/>
    <property type="match status" value="1"/>
</dbReference>
<dbReference type="FunFam" id="2.60.40.10:FF:001168">
    <property type="entry name" value="Usherin"/>
    <property type="match status" value="1"/>
</dbReference>
<dbReference type="AlphaFoldDB" id="A0A1A8CGD6"/>
<dbReference type="PANTHER" id="PTHR46957">
    <property type="entry name" value="CYTOKINE RECEPTOR"/>
    <property type="match status" value="1"/>
</dbReference>
<dbReference type="SUPFAM" id="SSF49265">
    <property type="entry name" value="Fibronectin type III"/>
    <property type="match status" value="2"/>
</dbReference>
<dbReference type="InterPro" id="IPR013783">
    <property type="entry name" value="Ig-like_fold"/>
</dbReference>
<dbReference type="SMART" id="SM00060">
    <property type="entry name" value="FN3"/>
    <property type="match status" value="5"/>
</dbReference>
<evidence type="ECO:0000259" key="1">
    <source>
        <dbReference type="PROSITE" id="PS50853"/>
    </source>
</evidence>
<dbReference type="InterPro" id="IPR003961">
    <property type="entry name" value="FN3_dom"/>
</dbReference>
<reference evidence="2" key="2">
    <citation type="submission" date="2016-06" db="EMBL/GenBank/DDBJ databases">
        <title>The genome of a short-lived fish provides insights into sex chromosome evolution and the genetic control of aging.</title>
        <authorList>
            <person name="Reichwald K."/>
            <person name="Felder M."/>
            <person name="Petzold A."/>
            <person name="Koch P."/>
            <person name="Groth M."/>
            <person name="Platzer M."/>
        </authorList>
    </citation>
    <scope>NUCLEOTIDE SEQUENCE</scope>
    <source>
        <tissue evidence="2">Brain</tissue>
    </source>
</reference>
<gene>
    <name evidence="2" type="primary">USH2A</name>
</gene>